<protein>
    <submittedName>
        <fullName evidence="1">Uncharacterized protein</fullName>
    </submittedName>
</protein>
<accession>A0ACC6AK62</accession>
<proteinExistence type="predicted"/>
<evidence type="ECO:0000313" key="1">
    <source>
        <dbReference type="EMBL" id="MCP1999365.1"/>
    </source>
</evidence>
<dbReference type="EMBL" id="JALJZS010000002">
    <property type="protein sequence ID" value="MCP1999365.1"/>
    <property type="molecule type" value="Genomic_DNA"/>
</dbReference>
<sequence>MKQLHDRESGTPSRRATHRIAIAGATVFVPGVPTGGAR</sequence>
<name>A0ACC6AK62_NITWI</name>
<reference evidence="1" key="1">
    <citation type="submission" date="2022-03" db="EMBL/GenBank/DDBJ databases">
        <title>Interactions between chemoautotrophic and heterotrophic bacteria.</title>
        <authorList>
            <person name="Santoro A."/>
        </authorList>
    </citation>
    <scope>NUCLEOTIDE SEQUENCE</scope>
    <source>
        <strain evidence="1">Nb-106</strain>
    </source>
</reference>
<comment type="caution">
    <text evidence="1">The sequence shown here is derived from an EMBL/GenBank/DDBJ whole genome shotgun (WGS) entry which is preliminary data.</text>
</comment>
<dbReference type="Proteomes" id="UP001205486">
    <property type="component" value="Unassembled WGS sequence"/>
</dbReference>
<organism evidence="1 2">
    <name type="scientific">Nitrobacter winogradskyi</name>
    <name type="common">Nitrobacter agilis</name>
    <dbReference type="NCBI Taxonomy" id="913"/>
    <lineage>
        <taxon>Bacteria</taxon>
        <taxon>Pseudomonadati</taxon>
        <taxon>Pseudomonadota</taxon>
        <taxon>Alphaproteobacteria</taxon>
        <taxon>Hyphomicrobiales</taxon>
        <taxon>Nitrobacteraceae</taxon>
        <taxon>Nitrobacter</taxon>
    </lineage>
</organism>
<evidence type="ECO:0000313" key="2">
    <source>
        <dbReference type="Proteomes" id="UP001205486"/>
    </source>
</evidence>
<keyword evidence="2" id="KW-1185">Reference proteome</keyword>
<gene>
    <name evidence="1" type="ORF">J2S34_001813</name>
</gene>